<evidence type="ECO:0000313" key="1">
    <source>
        <dbReference type="EMBL" id="KAI8025834.1"/>
    </source>
</evidence>
<dbReference type="Proteomes" id="UP001060215">
    <property type="component" value="Chromosome 3"/>
</dbReference>
<gene>
    <name evidence="1" type="ORF">LOK49_LG02G02298</name>
</gene>
<keyword evidence="2" id="KW-1185">Reference proteome</keyword>
<protein>
    <submittedName>
        <fullName evidence="1">Guanosine-5'-triphosphate,3'-diphosphate pyrophosphatase</fullName>
    </submittedName>
</protein>
<sequence length="141" mass="15274">MATNLPTTVNPPSSSASNNLFAAADMGTNSFKLLIVRADPPTSRFLQIDRLKHPVVLGRDTPSSAISAASILRALDSLRKFHNLLLSHHVSPSRTRLVATSAIRDASNQSQFLHTIRQTLGFHVDVLSGEEEACLTYIGVL</sequence>
<comment type="caution">
    <text evidence="1">The sequence shown here is derived from an EMBL/GenBank/DDBJ whole genome shotgun (WGS) entry which is preliminary data.</text>
</comment>
<name>A0ACC0IKK4_9ERIC</name>
<accession>A0ACC0IKK4</accession>
<organism evidence="1 2">
    <name type="scientific">Camellia lanceoleosa</name>
    <dbReference type="NCBI Taxonomy" id="1840588"/>
    <lineage>
        <taxon>Eukaryota</taxon>
        <taxon>Viridiplantae</taxon>
        <taxon>Streptophyta</taxon>
        <taxon>Embryophyta</taxon>
        <taxon>Tracheophyta</taxon>
        <taxon>Spermatophyta</taxon>
        <taxon>Magnoliopsida</taxon>
        <taxon>eudicotyledons</taxon>
        <taxon>Gunneridae</taxon>
        <taxon>Pentapetalae</taxon>
        <taxon>asterids</taxon>
        <taxon>Ericales</taxon>
        <taxon>Theaceae</taxon>
        <taxon>Camellia</taxon>
    </lineage>
</organism>
<reference evidence="1 2" key="1">
    <citation type="journal article" date="2022" name="Plant J.">
        <title>Chromosome-level genome of Camellia lanceoleosa provides a valuable resource for understanding genome evolution and self-incompatibility.</title>
        <authorList>
            <person name="Gong W."/>
            <person name="Xiao S."/>
            <person name="Wang L."/>
            <person name="Liao Z."/>
            <person name="Chang Y."/>
            <person name="Mo W."/>
            <person name="Hu G."/>
            <person name="Li W."/>
            <person name="Zhao G."/>
            <person name="Zhu H."/>
            <person name="Hu X."/>
            <person name="Ji K."/>
            <person name="Xiang X."/>
            <person name="Song Q."/>
            <person name="Yuan D."/>
            <person name="Jin S."/>
            <person name="Zhang L."/>
        </authorList>
    </citation>
    <scope>NUCLEOTIDE SEQUENCE [LARGE SCALE GENOMIC DNA]</scope>
    <source>
        <strain evidence="1">SQ_2022a</strain>
    </source>
</reference>
<dbReference type="EMBL" id="CM045760">
    <property type="protein sequence ID" value="KAI8025834.1"/>
    <property type="molecule type" value="Genomic_DNA"/>
</dbReference>
<evidence type="ECO:0000313" key="2">
    <source>
        <dbReference type="Proteomes" id="UP001060215"/>
    </source>
</evidence>
<proteinExistence type="predicted"/>